<comment type="caution">
    <text evidence="2">The sequence shown here is derived from an EMBL/GenBank/DDBJ whole genome shotgun (WGS) entry which is preliminary data.</text>
</comment>
<evidence type="ECO:0000313" key="3">
    <source>
        <dbReference type="Proteomes" id="UP000285655"/>
    </source>
</evidence>
<evidence type="ECO:0000259" key="1">
    <source>
        <dbReference type="Pfam" id="PF01402"/>
    </source>
</evidence>
<feature type="non-terminal residue" evidence="2">
    <location>
        <position position="38"/>
    </location>
</feature>
<reference evidence="2 3" key="1">
    <citation type="journal article" date="2017" name="ISME J.">
        <title>Energy and carbon metabolisms in a deep terrestrial subsurface fluid microbial community.</title>
        <authorList>
            <person name="Momper L."/>
            <person name="Jungbluth S.P."/>
            <person name="Lee M.D."/>
            <person name="Amend J.P."/>
        </authorList>
    </citation>
    <scope>NUCLEOTIDE SEQUENCE [LARGE SCALE GENOMIC DNA]</scope>
    <source>
        <strain evidence="2">SURF_29</strain>
    </source>
</reference>
<accession>A0A419DAZ9</accession>
<name>A0A419DAZ9_9BACT</name>
<dbReference type="SUPFAM" id="SSF47598">
    <property type="entry name" value="Ribbon-helix-helix"/>
    <property type="match status" value="1"/>
</dbReference>
<protein>
    <submittedName>
        <fullName evidence="2">Ribbon-helix-helix protein, CopG family</fullName>
    </submittedName>
</protein>
<evidence type="ECO:0000313" key="2">
    <source>
        <dbReference type="EMBL" id="RJO60306.1"/>
    </source>
</evidence>
<proteinExistence type="predicted"/>
<dbReference type="InterPro" id="IPR010985">
    <property type="entry name" value="Ribbon_hlx_hlx"/>
</dbReference>
<dbReference type="InterPro" id="IPR002145">
    <property type="entry name" value="CopG"/>
</dbReference>
<dbReference type="Pfam" id="PF01402">
    <property type="entry name" value="RHH_1"/>
    <property type="match status" value="1"/>
</dbReference>
<dbReference type="GO" id="GO:0006355">
    <property type="term" value="P:regulation of DNA-templated transcription"/>
    <property type="evidence" value="ECO:0007669"/>
    <property type="project" value="InterPro"/>
</dbReference>
<dbReference type="Proteomes" id="UP000285655">
    <property type="component" value="Unassembled WGS sequence"/>
</dbReference>
<sequence>MIKTASKIERITISLPKELSEDIDSLKEELHVSKSEIL</sequence>
<dbReference type="EMBL" id="QZJW01000047">
    <property type="protein sequence ID" value="RJO60306.1"/>
    <property type="molecule type" value="Genomic_DNA"/>
</dbReference>
<organism evidence="2 3">
    <name type="scientific">candidate division WS5 bacterium</name>
    <dbReference type="NCBI Taxonomy" id="2093353"/>
    <lineage>
        <taxon>Bacteria</taxon>
        <taxon>candidate division WS5</taxon>
    </lineage>
</organism>
<feature type="domain" description="Ribbon-helix-helix protein CopG" evidence="1">
    <location>
        <begin position="9"/>
        <end position="38"/>
    </location>
</feature>
<gene>
    <name evidence="2" type="ORF">C4544_05320</name>
</gene>
<dbReference type="AlphaFoldDB" id="A0A419DAZ9"/>